<comment type="caution">
    <text evidence="1">The sequence shown here is derived from an EMBL/GenBank/DDBJ whole genome shotgun (WGS) entry which is preliminary data.</text>
</comment>
<dbReference type="AlphaFoldDB" id="A0A7X3G3F7"/>
<evidence type="ECO:0000313" key="1">
    <source>
        <dbReference type="EMBL" id="MVW63006.1"/>
    </source>
</evidence>
<gene>
    <name evidence="1" type="ORF">GPY61_24100</name>
</gene>
<organism evidence="1 2">
    <name type="scientific">Massilia cellulosiltytica</name>
    <dbReference type="NCBI Taxonomy" id="2683234"/>
    <lineage>
        <taxon>Bacteria</taxon>
        <taxon>Pseudomonadati</taxon>
        <taxon>Pseudomonadota</taxon>
        <taxon>Betaproteobacteria</taxon>
        <taxon>Burkholderiales</taxon>
        <taxon>Oxalobacteraceae</taxon>
        <taxon>Telluria group</taxon>
        <taxon>Massilia</taxon>
    </lineage>
</organism>
<sequence>MAKFRLAHLGLVVAALGFTAAAPVVGLAPVYAAEVLRPEIGKPLQEAAQLMKSGKNKEALAKLRDLDKVGGKSANETYLIERTRAGAASAAGDYDTAAKSFEYLIGSGKLNATEKAQFSEGLIGIYMRAGDLGKANAAIERQLKERDDPKLRAYLMQNYYKQGNIQALENELRTAEKSGRLSEDQLGMLANIQLKKNDKAGYVNTIEKLAANYPKAQYWTDLLNRVQTKPGFSGRLSVDIYRLKLANGLLKKPSEYMEMAQLVLQAGAPAEALKVIDKGYKAGALGTGPDAARHQRLKDLAEKTLADQNKTLAATEAQLIKDSDNDGLASLGYALVQSGQADKGLKMLEEASKAKDLKHPEDVKLHLGEAYAVAGKKSQAISTLKAVRGTDGTAEVARYFIMAINKPISG</sequence>
<reference evidence="1 2" key="1">
    <citation type="submission" date="2019-12" db="EMBL/GenBank/DDBJ databases">
        <authorList>
            <person name="Li C."/>
            <person name="Zhao J."/>
        </authorList>
    </citation>
    <scope>NUCLEOTIDE SEQUENCE [LARGE SCALE GENOMIC DNA]</scope>
    <source>
        <strain evidence="1 2">NEAU-DD11</strain>
    </source>
</reference>
<dbReference type="RefSeq" id="WP_056136149.1">
    <property type="nucleotide sequence ID" value="NZ_WSES01000008.1"/>
</dbReference>
<evidence type="ECO:0000313" key="2">
    <source>
        <dbReference type="Proteomes" id="UP000443353"/>
    </source>
</evidence>
<dbReference type="SUPFAM" id="SSF48452">
    <property type="entry name" value="TPR-like"/>
    <property type="match status" value="2"/>
</dbReference>
<keyword evidence="2" id="KW-1185">Reference proteome</keyword>
<dbReference type="InterPro" id="IPR011990">
    <property type="entry name" value="TPR-like_helical_dom_sf"/>
</dbReference>
<evidence type="ECO:0008006" key="3">
    <source>
        <dbReference type="Google" id="ProtNLM"/>
    </source>
</evidence>
<dbReference type="Proteomes" id="UP000443353">
    <property type="component" value="Unassembled WGS sequence"/>
</dbReference>
<protein>
    <recommendedName>
        <fullName evidence="3">Tetratricopeptide repeat protein</fullName>
    </recommendedName>
</protein>
<dbReference type="Gene3D" id="1.25.40.10">
    <property type="entry name" value="Tetratricopeptide repeat domain"/>
    <property type="match status" value="2"/>
</dbReference>
<accession>A0A7X3G3F7</accession>
<name>A0A7X3G3F7_9BURK</name>
<dbReference type="EMBL" id="WSES01000008">
    <property type="protein sequence ID" value="MVW63006.1"/>
    <property type="molecule type" value="Genomic_DNA"/>
</dbReference>
<proteinExistence type="predicted"/>